<dbReference type="AlphaFoldDB" id="A0A839SSK2"/>
<dbReference type="Gene3D" id="3.40.50.2300">
    <property type="match status" value="2"/>
</dbReference>
<dbReference type="PANTHER" id="PTHR46847:SF1">
    <property type="entry name" value="D-ALLOSE-BINDING PERIPLASMIC PROTEIN-RELATED"/>
    <property type="match status" value="1"/>
</dbReference>
<protein>
    <submittedName>
        <fullName evidence="6">Protein TorT</fullName>
    </submittedName>
</protein>
<evidence type="ECO:0000256" key="1">
    <source>
        <dbReference type="ARBA" id="ARBA00004196"/>
    </source>
</evidence>
<organism evidence="6 7">
    <name type="scientific">Limibacillus halophilus</name>
    <dbReference type="NCBI Taxonomy" id="1579333"/>
    <lineage>
        <taxon>Bacteria</taxon>
        <taxon>Pseudomonadati</taxon>
        <taxon>Pseudomonadota</taxon>
        <taxon>Alphaproteobacteria</taxon>
        <taxon>Rhodospirillales</taxon>
        <taxon>Rhodovibrionaceae</taxon>
        <taxon>Limibacillus</taxon>
    </lineage>
</organism>
<dbReference type="Pfam" id="PF13407">
    <property type="entry name" value="Peripla_BP_4"/>
    <property type="match status" value="1"/>
</dbReference>
<dbReference type="RefSeq" id="WP_183415110.1">
    <property type="nucleotide sequence ID" value="NZ_JACHXA010000001.1"/>
</dbReference>
<dbReference type="Proteomes" id="UP000581135">
    <property type="component" value="Unassembled WGS sequence"/>
</dbReference>
<comment type="caution">
    <text evidence="6">The sequence shown here is derived from an EMBL/GenBank/DDBJ whole genome shotgun (WGS) entry which is preliminary data.</text>
</comment>
<evidence type="ECO:0000256" key="2">
    <source>
        <dbReference type="ARBA" id="ARBA00007639"/>
    </source>
</evidence>
<feature type="signal peptide" evidence="4">
    <location>
        <begin position="1"/>
        <end position="21"/>
    </location>
</feature>
<dbReference type="EMBL" id="JACHXA010000001">
    <property type="protein sequence ID" value="MBB3064316.1"/>
    <property type="molecule type" value="Genomic_DNA"/>
</dbReference>
<dbReference type="InterPro" id="IPR025997">
    <property type="entry name" value="SBP_2_dom"/>
</dbReference>
<name>A0A839SSK2_9PROT</name>
<reference evidence="6 7" key="1">
    <citation type="submission" date="2020-08" db="EMBL/GenBank/DDBJ databases">
        <title>Genomic Encyclopedia of Type Strains, Phase III (KMG-III): the genomes of soil and plant-associated and newly described type strains.</title>
        <authorList>
            <person name="Whitman W."/>
        </authorList>
    </citation>
    <scope>NUCLEOTIDE SEQUENCE [LARGE SCALE GENOMIC DNA]</scope>
    <source>
        <strain evidence="6 7">CECT 8803</strain>
    </source>
</reference>
<evidence type="ECO:0000313" key="6">
    <source>
        <dbReference type="EMBL" id="MBB3064316.1"/>
    </source>
</evidence>
<dbReference type="InterPro" id="IPR028082">
    <property type="entry name" value="Peripla_BP_I"/>
</dbReference>
<dbReference type="NCBIfam" id="NF008185">
    <property type="entry name" value="PRK10936.1"/>
    <property type="match status" value="1"/>
</dbReference>
<dbReference type="SUPFAM" id="SSF53822">
    <property type="entry name" value="Periplasmic binding protein-like I"/>
    <property type="match status" value="1"/>
</dbReference>
<feature type="chain" id="PRO_5032484795" evidence="4">
    <location>
        <begin position="22"/>
        <end position="352"/>
    </location>
</feature>
<accession>A0A839SSK2</accession>
<dbReference type="GO" id="GO:0030313">
    <property type="term" value="C:cell envelope"/>
    <property type="evidence" value="ECO:0007669"/>
    <property type="project" value="UniProtKB-SubCell"/>
</dbReference>
<gene>
    <name evidence="6" type="ORF">FHR98_000581</name>
</gene>
<keyword evidence="3 4" id="KW-0732">Signal</keyword>
<dbReference type="PANTHER" id="PTHR46847">
    <property type="entry name" value="D-ALLOSE-BINDING PERIPLASMIC PROTEIN-RELATED"/>
    <property type="match status" value="1"/>
</dbReference>
<dbReference type="GO" id="GO:0030246">
    <property type="term" value="F:carbohydrate binding"/>
    <property type="evidence" value="ECO:0007669"/>
    <property type="project" value="UniProtKB-ARBA"/>
</dbReference>
<feature type="domain" description="Periplasmic binding protein" evidence="5">
    <location>
        <begin position="60"/>
        <end position="310"/>
    </location>
</feature>
<evidence type="ECO:0000256" key="3">
    <source>
        <dbReference type="ARBA" id="ARBA00022729"/>
    </source>
</evidence>
<dbReference type="CDD" id="cd06306">
    <property type="entry name" value="PBP1_TorT-like"/>
    <property type="match status" value="1"/>
</dbReference>
<proteinExistence type="inferred from homology"/>
<evidence type="ECO:0000259" key="5">
    <source>
        <dbReference type="Pfam" id="PF13407"/>
    </source>
</evidence>
<evidence type="ECO:0000313" key="7">
    <source>
        <dbReference type="Proteomes" id="UP000581135"/>
    </source>
</evidence>
<evidence type="ECO:0000256" key="4">
    <source>
        <dbReference type="SAM" id="SignalP"/>
    </source>
</evidence>
<keyword evidence="7" id="KW-1185">Reference proteome</keyword>
<comment type="subcellular location">
    <subcellularLocation>
        <location evidence="1">Cell envelope</location>
    </subcellularLocation>
</comment>
<comment type="similarity">
    <text evidence="2">Belongs to the bacterial solute-binding protein 2 family.</text>
</comment>
<sequence length="352" mass="37413">MKFIATSLLASLLFVPNLASAGSGDWEAPLLVDSTNSHAVYKPLPAGSASKPWHLCVGFPHMKDAYYVAKDYGIYLEAKRQGVSASVMSAGGYNNLTQQIQQIEDCVARGGNAVLVNAVSKAGLNGLIEELHGKGIPVLDMGNGLESPHVAAAAKALYYQAGSAAGGYLAAKHPKGSGKVKMVWLAGPAGSQWVEDSVVGMKEAIADSDVELLQVIYGDTGKEVQMRLIEDALQAYEGVNIIGGNAPAIEGAMEILRMRGDQDKSLIAFYTTPAIEQAVRDGKVMATVGDFNVIGSRISVDQAIRVLEGKLEVPLANRQFFVVDQNNVNTYDRDVLLAPDGFDPIFEIEVGS</sequence>